<comment type="caution">
    <text evidence="5">The sequence shown here is derived from an EMBL/GenBank/DDBJ whole genome shotgun (WGS) entry which is preliminary data.</text>
</comment>
<comment type="similarity">
    <text evidence="2 4">Belongs to the Mediator complex subunit 20 family.</text>
</comment>
<gene>
    <name evidence="4" type="primary">MED20</name>
    <name evidence="5" type="ORF">LTR05_005143</name>
</gene>
<comment type="subunit">
    <text evidence="4">Component of the Mediator complex.</text>
</comment>
<evidence type="ECO:0000256" key="4">
    <source>
        <dbReference type="RuleBase" id="RU364152"/>
    </source>
</evidence>
<keyword evidence="4" id="KW-0010">Activator</keyword>
<evidence type="ECO:0000256" key="2">
    <source>
        <dbReference type="ARBA" id="ARBA00010743"/>
    </source>
</evidence>
<evidence type="ECO:0000256" key="3">
    <source>
        <dbReference type="ARBA" id="ARBA00023242"/>
    </source>
</evidence>
<dbReference type="AlphaFoldDB" id="A0AAN7T1N0"/>
<keyword evidence="3 4" id="KW-0539">Nucleus</keyword>
<reference evidence="5 6" key="1">
    <citation type="submission" date="2023-08" db="EMBL/GenBank/DDBJ databases">
        <title>Black Yeasts Isolated from many extreme environments.</title>
        <authorList>
            <person name="Coleine C."/>
            <person name="Stajich J.E."/>
            <person name="Selbmann L."/>
        </authorList>
    </citation>
    <scope>NUCLEOTIDE SEQUENCE [LARGE SCALE GENOMIC DNA]</scope>
    <source>
        <strain evidence="5 6">CCFEE 5910</strain>
    </source>
</reference>
<evidence type="ECO:0000313" key="5">
    <source>
        <dbReference type="EMBL" id="KAK5085854.1"/>
    </source>
</evidence>
<dbReference type="GO" id="GO:0003712">
    <property type="term" value="F:transcription coregulator activity"/>
    <property type="evidence" value="ECO:0007669"/>
    <property type="project" value="InterPro"/>
</dbReference>
<comment type="subcellular location">
    <subcellularLocation>
        <location evidence="1 4">Nucleus</location>
    </subcellularLocation>
</comment>
<sequence length="241" mass="26550">MSITGVCLLTPQAGNTSTYPKLLAHLSRHFPTQEHEHFHLDYRLFSDTTSQLPGADVQQRAFTHILTLSHDTKHAYVRSTKVGDPDQGSMITIPPSAADSFAGLVQTKMQSAWFPRQTSSVESGVSVSLLNDTVRLSIGDVKQSTRSQGAGTLRGTIIELCKVTNDEQKDWPTSSEEADQAANMLQDLLRQIFHGIEEDFGNVKFTVSPTLSIDHSSGYGKTSAPDWDMAKLYITVLRGQR</sequence>
<proteinExistence type="inferred from homology"/>
<name>A0AAN7T1N0_9EURO</name>
<keyword evidence="4" id="KW-0804">Transcription</keyword>
<protein>
    <recommendedName>
        <fullName evidence="4">Mediator of RNA polymerase II transcription subunit 20</fullName>
    </recommendedName>
    <alternativeName>
        <fullName evidence="4">Mediator complex subunit 20</fullName>
    </alternativeName>
</protein>
<organism evidence="5 6">
    <name type="scientific">Lithohypha guttulata</name>
    <dbReference type="NCBI Taxonomy" id="1690604"/>
    <lineage>
        <taxon>Eukaryota</taxon>
        <taxon>Fungi</taxon>
        <taxon>Dikarya</taxon>
        <taxon>Ascomycota</taxon>
        <taxon>Pezizomycotina</taxon>
        <taxon>Eurotiomycetes</taxon>
        <taxon>Chaetothyriomycetidae</taxon>
        <taxon>Chaetothyriales</taxon>
        <taxon>Trichomeriaceae</taxon>
        <taxon>Lithohypha</taxon>
    </lineage>
</organism>
<evidence type="ECO:0000313" key="6">
    <source>
        <dbReference type="Proteomes" id="UP001309876"/>
    </source>
</evidence>
<keyword evidence="4" id="KW-0805">Transcription regulation</keyword>
<comment type="function">
    <text evidence="4">Component of the Mediator complex, a coactivator involved in the regulated transcription of nearly all RNA polymerase II-dependent genes. Mediator functions as a bridge to convey information from gene-specific regulatory proteins to the basal RNA polymerase II transcription machinery. Mediator is recruited to promoters by direct interactions with regulatory proteins and serves as a scaffold for the assembly of a functional preinitiation complex with RNA polymerase II and the general transcription factors.</text>
</comment>
<evidence type="ECO:0000256" key="1">
    <source>
        <dbReference type="ARBA" id="ARBA00004123"/>
    </source>
</evidence>
<keyword evidence="6" id="KW-1185">Reference proteome</keyword>
<dbReference type="GO" id="GO:0006357">
    <property type="term" value="P:regulation of transcription by RNA polymerase II"/>
    <property type="evidence" value="ECO:0007669"/>
    <property type="project" value="InterPro"/>
</dbReference>
<dbReference type="InterPro" id="IPR013921">
    <property type="entry name" value="Mediator_Med20"/>
</dbReference>
<dbReference type="Proteomes" id="UP001309876">
    <property type="component" value="Unassembled WGS sequence"/>
</dbReference>
<dbReference type="GO" id="GO:0016592">
    <property type="term" value="C:mediator complex"/>
    <property type="evidence" value="ECO:0007669"/>
    <property type="project" value="InterPro"/>
</dbReference>
<dbReference type="EMBL" id="JAVRRJ010000004">
    <property type="protein sequence ID" value="KAK5085854.1"/>
    <property type="molecule type" value="Genomic_DNA"/>
</dbReference>
<dbReference type="Pfam" id="PF08612">
    <property type="entry name" value="Med20"/>
    <property type="match status" value="1"/>
</dbReference>
<accession>A0AAN7T1N0</accession>